<evidence type="ECO:0000256" key="8">
    <source>
        <dbReference type="ARBA" id="ARBA00022989"/>
    </source>
</evidence>
<evidence type="ECO:0000256" key="1">
    <source>
        <dbReference type="ARBA" id="ARBA00004651"/>
    </source>
</evidence>
<sequence length="297" mass="34199">MEVRRCKYNYTYIGWSCLTVFISIFLFKTVFPVKTLQATCFILFVYGVFFILNYGFFGDWKNRIRMGLRRPATLYEKQYLSNINDEVYRNVQRQYPTLKKADIFVINNGDINAVALGFKTIGITSAAMNHLTEGQLKAVVAHEYGHLANKDTLHFTLFYAGFAALTAALLPLYIIGFFLSLIFAFFEGFLGGSNATITTGLFKLFFRMINLAQEQYFRMGFYFVNFGSRDFEYRADEVAAKAGYGAELLSFFYELEREDIESRKGFLALLASTHPYTAYRIENIESFISRETAQIDI</sequence>
<dbReference type="GO" id="GO:0006508">
    <property type="term" value="P:proteolysis"/>
    <property type="evidence" value="ECO:0007669"/>
    <property type="project" value="UniProtKB-KW"/>
</dbReference>
<feature type="transmembrane region" description="Helical" evidence="12">
    <location>
        <begin position="189"/>
        <end position="209"/>
    </location>
</feature>
<keyword evidence="5" id="KW-0479">Metal-binding</keyword>
<keyword evidence="9 11" id="KW-0482">Metalloprotease</keyword>
<dbReference type="Gene3D" id="3.30.2010.10">
    <property type="entry name" value="Metalloproteases ('zincins'), catalytic domain"/>
    <property type="match status" value="1"/>
</dbReference>
<evidence type="ECO:0000256" key="9">
    <source>
        <dbReference type="ARBA" id="ARBA00023049"/>
    </source>
</evidence>
<dbReference type="Proteomes" id="UP001066278">
    <property type="component" value="Unassembled WGS sequence"/>
</dbReference>
<evidence type="ECO:0000313" key="15">
    <source>
        <dbReference type="Proteomes" id="UP001066278"/>
    </source>
</evidence>
<feature type="transmembrane region" description="Helical" evidence="12">
    <location>
        <begin position="36"/>
        <end position="57"/>
    </location>
</feature>
<evidence type="ECO:0000259" key="13">
    <source>
        <dbReference type="Pfam" id="PF01435"/>
    </source>
</evidence>
<reference evidence="14" key="1">
    <citation type="submission" date="2022-02" db="EMBL/GenBank/DDBJ databases">
        <title>Crop Bioprotection Bacillus Genome Sequencing.</title>
        <authorList>
            <person name="Dunlap C."/>
        </authorList>
    </citation>
    <scope>NUCLEOTIDE SEQUENCE</scope>
    <source>
        <strain evidence="14">T20C13</strain>
    </source>
</reference>
<feature type="transmembrane region" description="Helical" evidence="12">
    <location>
        <begin position="157"/>
        <end position="183"/>
    </location>
</feature>
<dbReference type="InterPro" id="IPR001915">
    <property type="entry name" value="Peptidase_M48"/>
</dbReference>
<dbReference type="AlphaFoldDB" id="A0A9Q4EYY0"/>
<evidence type="ECO:0000256" key="12">
    <source>
        <dbReference type="SAM" id="Phobius"/>
    </source>
</evidence>
<evidence type="ECO:0000256" key="6">
    <source>
        <dbReference type="ARBA" id="ARBA00022801"/>
    </source>
</evidence>
<dbReference type="GO" id="GO:0004222">
    <property type="term" value="F:metalloendopeptidase activity"/>
    <property type="evidence" value="ECO:0007669"/>
    <property type="project" value="InterPro"/>
</dbReference>
<evidence type="ECO:0000256" key="5">
    <source>
        <dbReference type="ARBA" id="ARBA00022723"/>
    </source>
</evidence>
<evidence type="ECO:0000313" key="14">
    <source>
        <dbReference type="EMBL" id="MCY9230764.1"/>
    </source>
</evidence>
<dbReference type="GO" id="GO:0046872">
    <property type="term" value="F:metal ion binding"/>
    <property type="evidence" value="ECO:0007669"/>
    <property type="project" value="UniProtKB-KW"/>
</dbReference>
<comment type="subcellular location">
    <subcellularLocation>
        <location evidence="1">Cell membrane</location>
        <topology evidence="1">Multi-pass membrane protein</topology>
    </subcellularLocation>
</comment>
<comment type="cofactor">
    <cofactor evidence="11">
        <name>Zn(2+)</name>
        <dbReference type="ChEBI" id="CHEBI:29105"/>
    </cofactor>
    <text evidence="11">Binds 1 zinc ion per subunit.</text>
</comment>
<keyword evidence="7 11" id="KW-0862">Zinc</keyword>
<feature type="domain" description="Peptidase M48" evidence="13">
    <location>
        <begin position="78"/>
        <end position="286"/>
    </location>
</feature>
<evidence type="ECO:0000256" key="11">
    <source>
        <dbReference type="RuleBase" id="RU003983"/>
    </source>
</evidence>
<dbReference type="PANTHER" id="PTHR43221">
    <property type="entry name" value="PROTEASE HTPX"/>
    <property type="match status" value="1"/>
</dbReference>
<accession>A0A9Q4EYY0</accession>
<proteinExistence type="inferred from homology"/>
<evidence type="ECO:0000256" key="3">
    <source>
        <dbReference type="ARBA" id="ARBA00022670"/>
    </source>
</evidence>
<keyword evidence="10 12" id="KW-0472">Membrane</keyword>
<keyword evidence="8 12" id="KW-1133">Transmembrane helix</keyword>
<dbReference type="GO" id="GO:0005886">
    <property type="term" value="C:plasma membrane"/>
    <property type="evidence" value="ECO:0007669"/>
    <property type="project" value="UniProtKB-SubCell"/>
</dbReference>
<dbReference type="PANTHER" id="PTHR43221:SF1">
    <property type="entry name" value="PROTEASE HTPX"/>
    <property type="match status" value="1"/>
</dbReference>
<comment type="caution">
    <text evidence="14">The sequence shown here is derived from an EMBL/GenBank/DDBJ whole genome shotgun (WGS) entry which is preliminary data.</text>
</comment>
<keyword evidence="2" id="KW-1003">Cell membrane</keyword>
<keyword evidence="6 11" id="KW-0378">Hydrolase</keyword>
<organism evidence="14 15">
    <name type="scientific">Bacillus inaquosorum</name>
    <dbReference type="NCBI Taxonomy" id="483913"/>
    <lineage>
        <taxon>Bacteria</taxon>
        <taxon>Bacillati</taxon>
        <taxon>Bacillota</taxon>
        <taxon>Bacilli</taxon>
        <taxon>Bacillales</taxon>
        <taxon>Bacillaceae</taxon>
        <taxon>Bacillus</taxon>
    </lineage>
</organism>
<dbReference type="EMBL" id="JALAXJ010000017">
    <property type="protein sequence ID" value="MCY9230764.1"/>
    <property type="molecule type" value="Genomic_DNA"/>
</dbReference>
<dbReference type="Pfam" id="PF01435">
    <property type="entry name" value="Peptidase_M48"/>
    <property type="match status" value="1"/>
</dbReference>
<evidence type="ECO:0000256" key="7">
    <source>
        <dbReference type="ARBA" id="ARBA00022833"/>
    </source>
</evidence>
<dbReference type="RefSeq" id="WP_268288219.1">
    <property type="nucleotide sequence ID" value="NZ_JALAME010000003.1"/>
</dbReference>
<name>A0A9Q4EYY0_9BACI</name>
<comment type="similarity">
    <text evidence="11">Belongs to the peptidase M48 family.</text>
</comment>
<protein>
    <submittedName>
        <fullName evidence="14">M48 family metalloprotease</fullName>
        <ecNumber evidence="14">3.4.24.-</ecNumber>
    </submittedName>
</protein>
<evidence type="ECO:0000256" key="2">
    <source>
        <dbReference type="ARBA" id="ARBA00022475"/>
    </source>
</evidence>
<gene>
    <name evidence="14" type="ORF">MOE99_15685</name>
</gene>
<dbReference type="EC" id="3.4.24.-" evidence="14"/>
<evidence type="ECO:0000256" key="10">
    <source>
        <dbReference type="ARBA" id="ARBA00023136"/>
    </source>
</evidence>
<keyword evidence="4 12" id="KW-0812">Transmembrane</keyword>
<feature type="transmembrane region" description="Helical" evidence="12">
    <location>
        <begin position="12"/>
        <end position="30"/>
    </location>
</feature>
<evidence type="ECO:0000256" key="4">
    <source>
        <dbReference type="ARBA" id="ARBA00022692"/>
    </source>
</evidence>
<dbReference type="InterPro" id="IPR050083">
    <property type="entry name" value="HtpX_protease"/>
</dbReference>
<keyword evidence="3 11" id="KW-0645">Protease</keyword>